<dbReference type="InParanoid" id="L2GVS8"/>
<keyword evidence="4" id="KW-0547">Nucleotide-binding</keyword>
<evidence type="ECO:0000259" key="7">
    <source>
        <dbReference type="PROSITE" id="PS50127"/>
    </source>
</evidence>
<evidence type="ECO:0000313" key="8">
    <source>
        <dbReference type="EMBL" id="ELA47373.1"/>
    </source>
</evidence>
<evidence type="ECO:0000256" key="5">
    <source>
        <dbReference type="ARBA" id="ARBA00022786"/>
    </source>
</evidence>
<proteinExistence type="predicted"/>
<dbReference type="GeneID" id="19879023"/>
<dbReference type="STRING" id="948595.L2GVS8"/>
<dbReference type="Proteomes" id="UP000011081">
    <property type="component" value="Unassembled WGS sequence"/>
</dbReference>
<dbReference type="RefSeq" id="XP_008074162.1">
    <property type="nucleotide sequence ID" value="XM_008075971.1"/>
</dbReference>
<comment type="pathway">
    <text evidence="2">Protein modification; protein ubiquitination.</text>
</comment>
<dbReference type="FunFam" id="3.10.110.10:FF:000101">
    <property type="entry name" value="Ubiquitin-conjugating enzyme E2 D2"/>
    <property type="match status" value="1"/>
</dbReference>
<dbReference type="InterPro" id="IPR016135">
    <property type="entry name" value="UBQ-conjugating_enzyme/RWD"/>
</dbReference>
<evidence type="ECO:0000256" key="1">
    <source>
        <dbReference type="ARBA" id="ARBA00000485"/>
    </source>
</evidence>
<dbReference type="Pfam" id="PF00179">
    <property type="entry name" value="UQ_con"/>
    <property type="match status" value="1"/>
</dbReference>
<dbReference type="InterPro" id="IPR000608">
    <property type="entry name" value="UBC"/>
</dbReference>
<organism evidence="8 9">
    <name type="scientific">Vavraia culicis (isolate floridensis)</name>
    <name type="common">Microsporidian parasite</name>
    <dbReference type="NCBI Taxonomy" id="948595"/>
    <lineage>
        <taxon>Eukaryota</taxon>
        <taxon>Fungi</taxon>
        <taxon>Fungi incertae sedis</taxon>
        <taxon>Microsporidia</taxon>
        <taxon>Pleistophoridae</taxon>
        <taxon>Vavraia</taxon>
    </lineage>
</organism>
<gene>
    <name evidence="8" type="ORF">VCUG_01142</name>
</gene>
<dbReference type="PANTHER" id="PTHR24068">
    <property type="entry name" value="UBIQUITIN-CONJUGATING ENZYME E2"/>
    <property type="match status" value="1"/>
</dbReference>
<feature type="domain" description="UBC core" evidence="7">
    <location>
        <begin position="12"/>
        <end position="158"/>
    </location>
</feature>
<keyword evidence="6" id="KW-0067">ATP-binding</keyword>
<evidence type="ECO:0000256" key="2">
    <source>
        <dbReference type="ARBA" id="ARBA00004906"/>
    </source>
</evidence>
<dbReference type="Gene3D" id="3.10.110.10">
    <property type="entry name" value="Ubiquitin Conjugating Enzyme"/>
    <property type="match status" value="1"/>
</dbReference>
<dbReference type="OMA" id="GDRAKHD"/>
<dbReference type="FunCoup" id="L2GVS8">
    <property type="interactions" value="148"/>
</dbReference>
<evidence type="ECO:0000256" key="6">
    <source>
        <dbReference type="ARBA" id="ARBA00022840"/>
    </source>
</evidence>
<keyword evidence="9" id="KW-1185">Reference proteome</keyword>
<dbReference type="HOGENOM" id="CLU_030988_13_3_1"/>
<reference evidence="9" key="1">
    <citation type="submission" date="2011-03" db="EMBL/GenBank/DDBJ databases">
        <title>The genome sequence of Vavraia culicis strain floridensis.</title>
        <authorList>
            <consortium name="The Broad Institute Genome Sequencing Platform"/>
            <person name="Cuomo C."/>
            <person name="Becnel J."/>
            <person name="Sanscrainte N."/>
            <person name="Young S.K."/>
            <person name="Zeng Q."/>
            <person name="Gargeya S."/>
            <person name="Fitzgerald M."/>
            <person name="Haas B."/>
            <person name="Abouelleil A."/>
            <person name="Alvarado L."/>
            <person name="Arachchi H.M."/>
            <person name="Berlin A."/>
            <person name="Chapman S.B."/>
            <person name="Gearin G."/>
            <person name="Goldberg J."/>
            <person name="Griggs A."/>
            <person name="Gujja S."/>
            <person name="Hansen M."/>
            <person name="Heiman D."/>
            <person name="Howarth C."/>
            <person name="Larimer J."/>
            <person name="Lui A."/>
            <person name="MacDonald P.J.P."/>
            <person name="McCowen C."/>
            <person name="Montmayeur A."/>
            <person name="Murphy C."/>
            <person name="Neiman D."/>
            <person name="Pearson M."/>
            <person name="Priest M."/>
            <person name="Roberts A."/>
            <person name="Saif S."/>
            <person name="Shea T."/>
            <person name="Sisk P."/>
            <person name="Stolte C."/>
            <person name="Sykes S."/>
            <person name="Wortman J."/>
            <person name="Nusbaum C."/>
            <person name="Birren B."/>
        </authorList>
    </citation>
    <scope>NUCLEOTIDE SEQUENCE [LARGE SCALE GENOMIC DNA]</scope>
    <source>
        <strain evidence="9">floridensis</strain>
    </source>
</reference>
<dbReference type="EMBL" id="GL877419">
    <property type="protein sequence ID" value="ELA47373.1"/>
    <property type="molecule type" value="Genomic_DNA"/>
</dbReference>
<dbReference type="SUPFAM" id="SSF54495">
    <property type="entry name" value="UBC-like"/>
    <property type="match status" value="1"/>
</dbReference>
<dbReference type="GO" id="GO:0005524">
    <property type="term" value="F:ATP binding"/>
    <property type="evidence" value="ECO:0007669"/>
    <property type="project" value="UniProtKB-KW"/>
</dbReference>
<dbReference type="PROSITE" id="PS50127">
    <property type="entry name" value="UBC_2"/>
    <property type="match status" value="1"/>
</dbReference>
<protein>
    <recommendedName>
        <fullName evidence="7">UBC core domain-containing protein</fullName>
    </recommendedName>
</protein>
<sequence>MATWESKNSKRRTTNRILKEYMDMALDPPENCSAGPASDEEFDKWEATIIGPHGTPYQDGIFLLEIYFPPNYPYSAPKVMFKTQIFHCNIKDGHICLDILNTKWSPALTISKVLLSISSLLSDPNPNDPLNKQAADLYMNDRQKHNRVAKDYTKNYAMGEK</sequence>
<dbReference type="SMART" id="SM00212">
    <property type="entry name" value="UBCc"/>
    <property type="match status" value="1"/>
</dbReference>
<evidence type="ECO:0000256" key="4">
    <source>
        <dbReference type="ARBA" id="ARBA00022741"/>
    </source>
</evidence>
<accession>L2GVS8</accession>
<evidence type="ECO:0000313" key="9">
    <source>
        <dbReference type="Proteomes" id="UP000011081"/>
    </source>
</evidence>
<dbReference type="OrthoDB" id="7851174at2759"/>
<name>L2GVS8_VAVCU</name>
<dbReference type="GO" id="GO:0061631">
    <property type="term" value="F:ubiquitin conjugating enzyme activity"/>
    <property type="evidence" value="ECO:0007669"/>
    <property type="project" value="UniProtKB-EC"/>
</dbReference>
<dbReference type="VEuPathDB" id="MicrosporidiaDB:VCUG_01142"/>
<evidence type="ECO:0000256" key="3">
    <source>
        <dbReference type="ARBA" id="ARBA00022679"/>
    </source>
</evidence>
<keyword evidence="5" id="KW-0833">Ubl conjugation pathway</keyword>
<comment type="catalytic activity">
    <reaction evidence="1">
        <text>S-ubiquitinyl-[E1 ubiquitin-activating enzyme]-L-cysteine + [E2 ubiquitin-conjugating enzyme]-L-cysteine = [E1 ubiquitin-activating enzyme]-L-cysteine + S-ubiquitinyl-[E2 ubiquitin-conjugating enzyme]-L-cysteine.</text>
        <dbReference type="EC" id="2.3.2.23"/>
    </reaction>
</comment>
<keyword evidence="3" id="KW-0808">Transferase</keyword>
<dbReference type="AlphaFoldDB" id="L2GVS8"/>